<accession>A0A0A9B4R2</accession>
<dbReference type="AlphaFoldDB" id="A0A0A9B4R2"/>
<organism evidence="1">
    <name type="scientific">Arundo donax</name>
    <name type="common">Giant reed</name>
    <name type="synonym">Donax arundinaceus</name>
    <dbReference type="NCBI Taxonomy" id="35708"/>
    <lineage>
        <taxon>Eukaryota</taxon>
        <taxon>Viridiplantae</taxon>
        <taxon>Streptophyta</taxon>
        <taxon>Embryophyta</taxon>
        <taxon>Tracheophyta</taxon>
        <taxon>Spermatophyta</taxon>
        <taxon>Magnoliopsida</taxon>
        <taxon>Liliopsida</taxon>
        <taxon>Poales</taxon>
        <taxon>Poaceae</taxon>
        <taxon>PACMAD clade</taxon>
        <taxon>Arundinoideae</taxon>
        <taxon>Arundineae</taxon>
        <taxon>Arundo</taxon>
    </lineage>
</organism>
<proteinExistence type="predicted"/>
<dbReference type="EMBL" id="GBRH01238901">
    <property type="protein sequence ID" value="JAD58994.1"/>
    <property type="molecule type" value="Transcribed_RNA"/>
</dbReference>
<protein>
    <submittedName>
        <fullName evidence="1">Uncharacterized protein</fullName>
    </submittedName>
</protein>
<sequence length="69" mass="7631">MNPSESKSLPLRKLMQLSRLPSPSQHEILGCPDHIQLCRQPQSYSTSWEISIGVGADCLQGSVIKSTHQ</sequence>
<reference evidence="1" key="1">
    <citation type="submission" date="2014-09" db="EMBL/GenBank/DDBJ databases">
        <authorList>
            <person name="Magalhaes I.L.F."/>
            <person name="Oliveira U."/>
            <person name="Santos F.R."/>
            <person name="Vidigal T.H.D.A."/>
            <person name="Brescovit A.D."/>
            <person name="Santos A.J."/>
        </authorList>
    </citation>
    <scope>NUCLEOTIDE SEQUENCE</scope>
    <source>
        <tissue evidence="1">Shoot tissue taken approximately 20 cm above the soil surface</tissue>
    </source>
</reference>
<name>A0A0A9B4R2_ARUDO</name>
<evidence type="ECO:0000313" key="1">
    <source>
        <dbReference type="EMBL" id="JAD58994.1"/>
    </source>
</evidence>
<reference evidence="1" key="2">
    <citation type="journal article" date="2015" name="Data Brief">
        <title>Shoot transcriptome of the giant reed, Arundo donax.</title>
        <authorList>
            <person name="Barrero R.A."/>
            <person name="Guerrero F.D."/>
            <person name="Moolhuijzen P."/>
            <person name="Goolsby J.A."/>
            <person name="Tidwell J."/>
            <person name="Bellgard S.E."/>
            <person name="Bellgard M.I."/>
        </authorList>
    </citation>
    <scope>NUCLEOTIDE SEQUENCE</scope>
    <source>
        <tissue evidence="1">Shoot tissue taken approximately 20 cm above the soil surface</tissue>
    </source>
</reference>